<feature type="region of interest" description="Disordered" evidence="1">
    <location>
        <begin position="55"/>
        <end position="81"/>
    </location>
</feature>
<gene>
    <name evidence="2" type="ORF">CLCY_5c01870</name>
</gene>
<dbReference type="Proteomes" id="UP000036756">
    <property type="component" value="Unassembled WGS sequence"/>
</dbReference>
<comment type="caution">
    <text evidence="2">The sequence shown here is derived from an EMBL/GenBank/DDBJ whole genome shotgun (WGS) entry which is preliminary data.</text>
</comment>
<proteinExistence type="predicted"/>
<dbReference type="AlphaFoldDB" id="A0A0J8DFJ2"/>
<dbReference type="EMBL" id="LFVU01000004">
    <property type="protein sequence ID" value="KMT22948.1"/>
    <property type="molecule type" value="Genomic_DNA"/>
</dbReference>
<feature type="compositionally biased region" description="Low complexity" evidence="1">
    <location>
        <begin position="60"/>
        <end position="72"/>
    </location>
</feature>
<dbReference type="OrthoDB" id="1683820at2"/>
<evidence type="ECO:0000313" key="2">
    <source>
        <dbReference type="EMBL" id="KMT22948.1"/>
    </source>
</evidence>
<reference evidence="2 3" key="1">
    <citation type="submission" date="2015-06" db="EMBL/GenBank/DDBJ databases">
        <title>Draft genome sequence of the purine-degrading Clostridium cylindrosporum HC-1 (DSM 605).</title>
        <authorList>
            <person name="Poehlein A."/>
            <person name="Schiel-Bengelsdorf B."/>
            <person name="Bengelsdorf F."/>
            <person name="Daniel R."/>
            <person name="Duerre P."/>
        </authorList>
    </citation>
    <scope>NUCLEOTIDE SEQUENCE [LARGE SCALE GENOMIC DNA]</scope>
    <source>
        <strain evidence="2 3">DSM 605</strain>
    </source>
</reference>
<sequence>MRGFFSLSPNELILLATTISLQIAEVTDADQQNVLGNFFGALSSNLQTIAAQAESLKSASESNSKKGSNSSDDSSDDSSEG</sequence>
<protein>
    <submittedName>
        <fullName evidence="2">Uncharacterized protein</fullName>
    </submittedName>
</protein>
<accession>A0A0J8DFJ2</accession>
<keyword evidence="3" id="KW-1185">Reference proteome</keyword>
<dbReference type="RefSeq" id="WP_048569671.1">
    <property type="nucleotide sequence ID" value="NZ_LFVU01000004.1"/>
</dbReference>
<evidence type="ECO:0000256" key="1">
    <source>
        <dbReference type="SAM" id="MobiDB-lite"/>
    </source>
</evidence>
<organism evidence="2 3">
    <name type="scientific">Clostridium cylindrosporum DSM 605</name>
    <dbReference type="NCBI Taxonomy" id="1121307"/>
    <lineage>
        <taxon>Bacteria</taxon>
        <taxon>Bacillati</taxon>
        <taxon>Bacillota</taxon>
        <taxon>Clostridia</taxon>
        <taxon>Eubacteriales</taxon>
        <taxon>Clostridiaceae</taxon>
        <taxon>Clostridium</taxon>
    </lineage>
</organism>
<evidence type="ECO:0000313" key="3">
    <source>
        <dbReference type="Proteomes" id="UP000036756"/>
    </source>
</evidence>
<name>A0A0J8DFJ2_CLOCY</name>
<dbReference type="PATRIC" id="fig|1121307.3.peg.2125"/>